<keyword evidence="4" id="KW-1185">Reference proteome</keyword>
<protein>
    <submittedName>
        <fullName evidence="2">(rape) hypothetical protein</fullName>
    </submittedName>
    <submittedName>
        <fullName evidence="3">BnaA09g14160D protein</fullName>
    </submittedName>
</protein>
<feature type="compositionally biased region" description="Polar residues" evidence="1">
    <location>
        <begin position="1"/>
        <end position="10"/>
    </location>
</feature>
<evidence type="ECO:0000313" key="3">
    <source>
        <dbReference type="EMBL" id="CDY53051.1"/>
    </source>
</evidence>
<evidence type="ECO:0000256" key="1">
    <source>
        <dbReference type="SAM" id="MobiDB-lite"/>
    </source>
</evidence>
<name>A0A078ITE7_BRANA</name>
<accession>A0A078ITE7</accession>
<reference evidence="3 4" key="1">
    <citation type="journal article" date="2014" name="Science">
        <title>Plant genetics. Early allopolyploid evolution in the post-Neolithic Brassica napus oilseed genome.</title>
        <authorList>
            <person name="Chalhoub B."/>
            <person name="Denoeud F."/>
            <person name="Liu S."/>
            <person name="Parkin I.A."/>
            <person name="Tang H."/>
            <person name="Wang X."/>
            <person name="Chiquet J."/>
            <person name="Belcram H."/>
            <person name="Tong C."/>
            <person name="Samans B."/>
            <person name="Correa M."/>
            <person name="Da Silva C."/>
            <person name="Just J."/>
            <person name="Falentin C."/>
            <person name="Koh C.S."/>
            <person name="Le Clainche I."/>
            <person name="Bernard M."/>
            <person name="Bento P."/>
            <person name="Noel B."/>
            <person name="Labadie K."/>
            <person name="Alberti A."/>
            <person name="Charles M."/>
            <person name="Arnaud D."/>
            <person name="Guo H."/>
            <person name="Daviaud C."/>
            <person name="Alamery S."/>
            <person name="Jabbari K."/>
            <person name="Zhao M."/>
            <person name="Edger P.P."/>
            <person name="Chelaifa H."/>
            <person name="Tack D."/>
            <person name="Lassalle G."/>
            <person name="Mestiri I."/>
            <person name="Schnel N."/>
            <person name="Le Paslier M.C."/>
            <person name="Fan G."/>
            <person name="Renault V."/>
            <person name="Bayer P.E."/>
            <person name="Golicz A.A."/>
            <person name="Manoli S."/>
            <person name="Lee T.H."/>
            <person name="Thi V.H."/>
            <person name="Chalabi S."/>
            <person name="Hu Q."/>
            <person name="Fan C."/>
            <person name="Tollenaere R."/>
            <person name="Lu Y."/>
            <person name="Battail C."/>
            <person name="Shen J."/>
            <person name="Sidebottom C.H."/>
            <person name="Wang X."/>
            <person name="Canaguier A."/>
            <person name="Chauveau A."/>
            <person name="Berard A."/>
            <person name="Deniot G."/>
            <person name="Guan M."/>
            <person name="Liu Z."/>
            <person name="Sun F."/>
            <person name="Lim Y.P."/>
            <person name="Lyons E."/>
            <person name="Town C.D."/>
            <person name="Bancroft I."/>
            <person name="Wang X."/>
            <person name="Meng J."/>
            <person name="Ma J."/>
            <person name="Pires J.C."/>
            <person name="King G.J."/>
            <person name="Brunel D."/>
            <person name="Delourme R."/>
            <person name="Renard M."/>
            <person name="Aury J.M."/>
            <person name="Adams K.L."/>
            <person name="Batley J."/>
            <person name="Snowdon R.J."/>
            <person name="Tost J."/>
            <person name="Edwards D."/>
            <person name="Zhou Y."/>
            <person name="Hua W."/>
            <person name="Sharpe A.G."/>
            <person name="Paterson A.H."/>
            <person name="Guan C."/>
            <person name="Wincker P."/>
        </authorList>
    </citation>
    <scope>NUCLEOTIDE SEQUENCE [LARGE SCALE GENOMIC DNA]</scope>
    <source>
        <strain evidence="4">cv. Darmor-bzh</strain>
    </source>
</reference>
<dbReference type="EMBL" id="HG994363">
    <property type="protein sequence ID" value="CAF2040496.1"/>
    <property type="molecule type" value="Genomic_DNA"/>
</dbReference>
<evidence type="ECO:0000313" key="2">
    <source>
        <dbReference type="EMBL" id="CAF2040496.1"/>
    </source>
</evidence>
<dbReference type="Gramene" id="CDY53051">
    <property type="protein sequence ID" value="CDY53051"/>
    <property type="gene ID" value="GSBRNA2T00008467001"/>
</dbReference>
<proteinExistence type="predicted"/>
<sequence>MNPTSQTACQQLAEDETPTNIPPPPEPVMDLDAALSEVPTELPPIFSLLLQRKGQYDIVGHHGLQRLHELSQIHDEQQAQINSLVTPSPKSLHNPHLSTTNDLHGEQISQRPSRI</sequence>
<reference evidence="2" key="3">
    <citation type="submission" date="2021-01" db="EMBL/GenBank/DDBJ databases">
        <authorList>
            <consortium name="Genoscope - CEA"/>
            <person name="William W."/>
        </authorList>
    </citation>
    <scope>NUCLEOTIDE SEQUENCE</scope>
</reference>
<organism evidence="3 4">
    <name type="scientific">Brassica napus</name>
    <name type="common">Rape</name>
    <dbReference type="NCBI Taxonomy" id="3708"/>
    <lineage>
        <taxon>Eukaryota</taxon>
        <taxon>Viridiplantae</taxon>
        <taxon>Streptophyta</taxon>
        <taxon>Embryophyta</taxon>
        <taxon>Tracheophyta</taxon>
        <taxon>Spermatophyta</taxon>
        <taxon>Magnoliopsida</taxon>
        <taxon>eudicotyledons</taxon>
        <taxon>Gunneridae</taxon>
        <taxon>Pentapetalae</taxon>
        <taxon>rosids</taxon>
        <taxon>malvids</taxon>
        <taxon>Brassicales</taxon>
        <taxon>Brassicaceae</taxon>
        <taxon>Brassiceae</taxon>
        <taxon>Brassica</taxon>
    </lineage>
</organism>
<reference evidence="3" key="2">
    <citation type="submission" date="2014-06" db="EMBL/GenBank/DDBJ databases">
        <authorList>
            <person name="Genoscope - CEA"/>
        </authorList>
    </citation>
    <scope>NUCLEOTIDE SEQUENCE</scope>
</reference>
<gene>
    <name evidence="3" type="primary">BnaA09g14160D</name>
    <name evidence="2" type="ORF">DARMORV10_A09P17510.1</name>
    <name evidence="3" type="ORF">GSBRNA2T00008467001</name>
</gene>
<dbReference type="OMA" id="NDLHGEQ"/>
<dbReference type="Proteomes" id="UP001295469">
    <property type="component" value="Chromosome A09"/>
</dbReference>
<dbReference type="EMBL" id="LK033159">
    <property type="protein sequence ID" value="CDY53051.1"/>
    <property type="molecule type" value="Genomic_DNA"/>
</dbReference>
<dbReference type="Proteomes" id="UP000028999">
    <property type="component" value="Unassembled WGS sequence"/>
</dbReference>
<feature type="region of interest" description="Disordered" evidence="1">
    <location>
        <begin position="1"/>
        <end position="26"/>
    </location>
</feature>
<evidence type="ECO:0000313" key="4">
    <source>
        <dbReference type="Proteomes" id="UP000028999"/>
    </source>
</evidence>
<feature type="region of interest" description="Disordered" evidence="1">
    <location>
        <begin position="87"/>
        <end position="115"/>
    </location>
</feature>
<dbReference type="PaxDb" id="3708-A0A078ITE7"/>
<dbReference type="SMR" id="A0A078ITE7"/>
<dbReference type="AlphaFoldDB" id="A0A078ITE7"/>